<dbReference type="EMBL" id="QGKV02000759">
    <property type="protein sequence ID" value="KAF3561009.1"/>
    <property type="molecule type" value="Genomic_DNA"/>
</dbReference>
<keyword evidence="3" id="KW-1185">Reference proteome</keyword>
<dbReference type="Proteomes" id="UP000266723">
    <property type="component" value="Unassembled WGS sequence"/>
</dbReference>
<evidence type="ECO:0000313" key="2">
    <source>
        <dbReference type="EMBL" id="KAF3561009.1"/>
    </source>
</evidence>
<feature type="compositionally biased region" description="Acidic residues" evidence="1">
    <location>
        <begin position="65"/>
        <end position="77"/>
    </location>
</feature>
<organism evidence="2 3">
    <name type="scientific">Brassica cretica</name>
    <name type="common">Mustard</name>
    <dbReference type="NCBI Taxonomy" id="69181"/>
    <lineage>
        <taxon>Eukaryota</taxon>
        <taxon>Viridiplantae</taxon>
        <taxon>Streptophyta</taxon>
        <taxon>Embryophyta</taxon>
        <taxon>Tracheophyta</taxon>
        <taxon>Spermatophyta</taxon>
        <taxon>Magnoliopsida</taxon>
        <taxon>eudicotyledons</taxon>
        <taxon>Gunneridae</taxon>
        <taxon>Pentapetalae</taxon>
        <taxon>rosids</taxon>
        <taxon>malvids</taxon>
        <taxon>Brassicales</taxon>
        <taxon>Brassicaceae</taxon>
        <taxon>Brassiceae</taxon>
        <taxon>Brassica</taxon>
    </lineage>
</organism>
<accession>A0ABQ7CNQ5</accession>
<name>A0ABQ7CNQ5_BRACR</name>
<evidence type="ECO:0000256" key="1">
    <source>
        <dbReference type="SAM" id="MobiDB-lite"/>
    </source>
</evidence>
<sequence length="210" mass="23911">MQIFKISFPFTDEILDIASIFSSQYPEQTSGGEVCQLSTYDLERHTTRLQRFSSLCNGSVPYVEDSGDNVEETESAAESERRWRSGGVYRGGGSGEEAHGLDDFKELQPGRLFATDRFPSERHNLKSGNLGNVGEDEIGGEKKKEVQYIRVAYGFDPNQTYILCFVYVHFSVYTSTLGEHDDVYTTVSVRMYMLKRYESHIVLPFENQLH</sequence>
<protein>
    <submittedName>
        <fullName evidence="2">Uncharacterized protein</fullName>
    </submittedName>
</protein>
<proteinExistence type="predicted"/>
<evidence type="ECO:0000313" key="3">
    <source>
        <dbReference type="Proteomes" id="UP000266723"/>
    </source>
</evidence>
<comment type="caution">
    <text evidence="2">The sequence shown here is derived from an EMBL/GenBank/DDBJ whole genome shotgun (WGS) entry which is preliminary data.</text>
</comment>
<reference evidence="2 3" key="1">
    <citation type="journal article" date="2020" name="BMC Genomics">
        <title>Intraspecific diversification of the crop wild relative Brassica cretica Lam. using demographic model selection.</title>
        <authorList>
            <person name="Kioukis A."/>
            <person name="Michalopoulou V.A."/>
            <person name="Briers L."/>
            <person name="Pirintsos S."/>
            <person name="Studholme D.J."/>
            <person name="Pavlidis P."/>
            <person name="Sarris P.F."/>
        </authorList>
    </citation>
    <scope>NUCLEOTIDE SEQUENCE [LARGE SCALE GENOMIC DNA]</scope>
    <source>
        <strain evidence="3">cv. PFS-1207/04</strain>
    </source>
</reference>
<feature type="region of interest" description="Disordered" evidence="1">
    <location>
        <begin position="65"/>
        <end position="101"/>
    </location>
</feature>
<gene>
    <name evidence="2" type="ORF">DY000_02014786</name>
</gene>